<dbReference type="OrthoDB" id="779403at2759"/>
<proteinExistence type="predicted"/>
<dbReference type="FunFam" id="3.40.1810.10:FF:000024">
    <property type="entry name" value="Agamous-like MADS-box protein AGL80"/>
    <property type="match status" value="1"/>
</dbReference>
<dbReference type="Gene3D" id="3.40.1810.10">
    <property type="entry name" value="Transcription factor, MADS-box"/>
    <property type="match status" value="1"/>
</dbReference>
<protein>
    <submittedName>
        <fullName evidence="9">Agamous-like MADS-box protein AGL80</fullName>
    </submittedName>
</protein>
<evidence type="ECO:0000256" key="3">
    <source>
        <dbReference type="ARBA" id="ARBA00023125"/>
    </source>
</evidence>
<comment type="subcellular location">
    <subcellularLocation>
        <location evidence="1">Nucleus</location>
    </subcellularLocation>
</comment>
<dbReference type="GO" id="GO:0000978">
    <property type="term" value="F:RNA polymerase II cis-regulatory region sequence-specific DNA binding"/>
    <property type="evidence" value="ECO:0007669"/>
    <property type="project" value="TreeGrafter"/>
</dbReference>
<evidence type="ECO:0000256" key="6">
    <source>
        <dbReference type="SAM" id="Coils"/>
    </source>
</evidence>
<reference evidence="9 10" key="1">
    <citation type="submission" date="2019-09" db="EMBL/GenBank/DDBJ databases">
        <authorList>
            <person name="Ou C."/>
        </authorList>
    </citation>
    <scope>NUCLEOTIDE SEQUENCE [LARGE SCALE GENOMIC DNA]</scope>
    <source>
        <strain evidence="9">S2</strain>
        <tissue evidence="9">Leaf</tissue>
    </source>
</reference>
<feature type="coiled-coil region" evidence="6">
    <location>
        <begin position="87"/>
        <end position="114"/>
    </location>
</feature>
<evidence type="ECO:0000313" key="10">
    <source>
        <dbReference type="Proteomes" id="UP000327157"/>
    </source>
</evidence>
<dbReference type="InterPro" id="IPR002100">
    <property type="entry name" value="TF_MADSbox"/>
</dbReference>
<evidence type="ECO:0000256" key="5">
    <source>
        <dbReference type="ARBA" id="ARBA00023242"/>
    </source>
</evidence>
<reference evidence="9 10" key="3">
    <citation type="submission" date="2019-11" db="EMBL/GenBank/DDBJ databases">
        <title>A de novo genome assembly of a pear dwarfing rootstock.</title>
        <authorList>
            <person name="Wang F."/>
            <person name="Wang J."/>
            <person name="Li S."/>
            <person name="Zhang Y."/>
            <person name="Fang M."/>
            <person name="Ma L."/>
            <person name="Zhao Y."/>
            <person name="Jiang S."/>
        </authorList>
    </citation>
    <scope>NUCLEOTIDE SEQUENCE [LARGE SCALE GENOMIC DNA]</scope>
    <source>
        <strain evidence="9">S2</strain>
        <tissue evidence="9">Leaf</tissue>
    </source>
</reference>
<keyword evidence="5" id="KW-0539">Nucleus</keyword>
<evidence type="ECO:0000256" key="7">
    <source>
        <dbReference type="SAM" id="MobiDB-lite"/>
    </source>
</evidence>
<evidence type="ECO:0000313" key="9">
    <source>
        <dbReference type="EMBL" id="KAB2632063.1"/>
    </source>
</evidence>
<dbReference type="CDD" id="cd00266">
    <property type="entry name" value="MADS_SRF_like"/>
    <property type="match status" value="1"/>
</dbReference>
<evidence type="ECO:0000256" key="1">
    <source>
        <dbReference type="ARBA" id="ARBA00004123"/>
    </source>
</evidence>
<feature type="compositionally biased region" description="Polar residues" evidence="7">
    <location>
        <begin position="159"/>
        <end position="178"/>
    </location>
</feature>
<dbReference type="GO" id="GO:0000981">
    <property type="term" value="F:DNA-binding transcription factor activity, RNA polymerase II-specific"/>
    <property type="evidence" value="ECO:0007669"/>
    <property type="project" value="InterPro"/>
</dbReference>
<evidence type="ECO:0000259" key="8">
    <source>
        <dbReference type="PROSITE" id="PS50066"/>
    </source>
</evidence>
<gene>
    <name evidence="9" type="ORF">D8674_028310</name>
</gene>
<dbReference type="InterPro" id="IPR036879">
    <property type="entry name" value="TF_MADSbox_sf"/>
</dbReference>
<dbReference type="AlphaFoldDB" id="A0A5N5HYX7"/>
<dbReference type="GO" id="GO:0046983">
    <property type="term" value="F:protein dimerization activity"/>
    <property type="evidence" value="ECO:0007669"/>
    <property type="project" value="InterPro"/>
</dbReference>
<keyword evidence="6" id="KW-0175">Coiled coil</keyword>
<dbReference type="Pfam" id="PF00319">
    <property type="entry name" value="SRF-TF"/>
    <property type="match status" value="1"/>
</dbReference>
<dbReference type="PRINTS" id="PR00404">
    <property type="entry name" value="MADSDOMAIN"/>
</dbReference>
<feature type="domain" description="MADS-box" evidence="8">
    <location>
        <begin position="1"/>
        <end position="49"/>
    </location>
</feature>
<keyword evidence="2" id="KW-0805">Transcription regulation</keyword>
<sequence>MTREKVKLAYIQNDQTRKLTFKKRKKGLLKKMSELTILCDVQACAIIYGKHDTQAEVWPSPAGVQRTYMKFKTMPSMEQTKKQLNMETFLRQQIEKAKDQLRKQKKENHEKEMSIMMSKCLTGRSLQGFNMEDLNDVGWVIDHKMEEINRKMKKVNDELAQNEQSKPCSKNITATSDQRQNDEHAASSGSTHGDDDPTRPSATSADGGA</sequence>
<dbReference type="PANTHER" id="PTHR11945">
    <property type="entry name" value="MADS BOX PROTEIN"/>
    <property type="match status" value="1"/>
</dbReference>
<accession>A0A5N5HYX7</accession>
<reference evidence="10" key="2">
    <citation type="submission" date="2019-10" db="EMBL/GenBank/DDBJ databases">
        <title>A de novo genome assembly of a pear dwarfing rootstock.</title>
        <authorList>
            <person name="Wang F."/>
            <person name="Wang J."/>
            <person name="Li S."/>
            <person name="Zhang Y."/>
            <person name="Fang M."/>
            <person name="Ma L."/>
            <person name="Zhao Y."/>
            <person name="Jiang S."/>
        </authorList>
    </citation>
    <scope>NUCLEOTIDE SEQUENCE [LARGE SCALE GENOMIC DNA]</scope>
</reference>
<feature type="region of interest" description="Disordered" evidence="7">
    <location>
        <begin position="159"/>
        <end position="209"/>
    </location>
</feature>
<dbReference type="PROSITE" id="PS50066">
    <property type="entry name" value="MADS_BOX_2"/>
    <property type="match status" value="1"/>
</dbReference>
<name>A0A5N5HYX7_9ROSA</name>
<organism evidence="9 10">
    <name type="scientific">Pyrus ussuriensis x Pyrus communis</name>
    <dbReference type="NCBI Taxonomy" id="2448454"/>
    <lineage>
        <taxon>Eukaryota</taxon>
        <taxon>Viridiplantae</taxon>
        <taxon>Streptophyta</taxon>
        <taxon>Embryophyta</taxon>
        <taxon>Tracheophyta</taxon>
        <taxon>Spermatophyta</taxon>
        <taxon>Magnoliopsida</taxon>
        <taxon>eudicotyledons</taxon>
        <taxon>Gunneridae</taxon>
        <taxon>Pentapetalae</taxon>
        <taxon>rosids</taxon>
        <taxon>fabids</taxon>
        <taxon>Rosales</taxon>
        <taxon>Rosaceae</taxon>
        <taxon>Amygdaloideae</taxon>
        <taxon>Maleae</taxon>
        <taxon>Pyrus</taxon>
    </lineage>
</organism>
<keyword evidence="10" id="KW-1185">Reference proteome</keyword>
<evidence type="ECO:0000256" key="4">
    <source>
        <dbReference type="ARBA" id="ARBA00023163"/>
    </source>
</evidence>
<keyword evidence="4" id="KW-0804">Transcription</keyword>
<evidence type="ECO:0000256" key="2">
    <source>
        <dbReference type="ARBA" id="ARBA00023015"/>
    </source>
</evidence>
<comment type="caution">
    <text evidence="9">The sequence shown here is derived from an EMBL/GenBank/DDBJ whole genome shotgun (WGS) entry which is preliminary data.</text>
</comment>
<dbReference type="SMART" id="SM00432">
    <property type="entry name" value="MADS"/>
    <property type="match status" value="1"/>
</dbReference>
<dbReference type="InterPro" id="IPR033897">
    <property type="entry name" value="SRF-like_MADS-box"/>
</dbReference>
<dbReference type="GO" id="GO:0045944">
    <property type="term" value="P:positive regulation of transcription by RNA polymerase II"/>
    <property type="evidence" value="ECO:0007669"/>
    <property type="project" value="InterPro"/>
</dbReference>
<dbReference type="PANTHER" id="PTHR11945:SF788">
    <property type="entry name" value="AGAMOUS-LIKE-34-RELATED"/>
    <property type="match status" value="1"/>
</dbReference>
<dbReference type="SUPFAM" id="SSF55455">
    <property type="entry name" value="SRF-like"/>
    <property type="match status" value="1"/>
</dbReference>
<feature type="compositionally biased region" description="Polar residues" evidence="7">
    <location>
        <begin position="200"/>
        <end position="209"/>
    </location>
</feature>
<dbReference type="EMBL" id="SMOL01000120">
    <property type="protein sequence ID" value="KAB2632063.1"/>
    <property type="molecule type" value="Genomic_DNA"/>
</dbReference>
<dbReference type="GO" id="GO:0005634">
    <property type="term" value="C:nucleus"/>
    <property type="evidence" value="ECO:0007669"/>
    <property type="project" value="UniProtKB-SubCell"/>
</dbReference>
<dbReference type="Proteomes" id="UP000327157">
    <property type="component" value="Chromosome 6"/>
</dbReference>
<keyword evidence="3" id="KW-0238">DNA-binding</keyword>